<protein>
    <recommendedName>
        <fullName evidence="9">Lipoprotein signal peptidase</fullName>
        <ecNumber evidence="9">3.4.23.36</ecNumber>
    </recommendedName>
    <alternativeName>
        <fullName evidence="9">Prolipoprotein signal peptidase</fullName>
    </alternativeName>
    <alternativeName>
        <fullName evidence="9">Signal peptidase II</fullName>
        <shortName evidence="9">SPase II</shortName>
    </alternativeName>
</protein>
<feature type="active site" evidence="9">
    <location>
        <position position="131"/>
    </location>
</feature>
<dbReference type="InterPro" id="IPR001872">
    <property type="entry name" value="Peptidase_A8"/>
</dbReference>
<keyword evidence="3 9" id="KW-0645">Protease</keyword>
<keyword evidence="5 9" id="KW-0064">Aspartyl protease</keyword>
<evidence type="ECO:0000256" key="6">
    <source>
        <dbReference type="ARBA" id="ARBA00022801"/>
    </source>
</evidence>
<evidence type="ECO:0000313" key="12">
    <source>
        <dbReference type="EMBL" id="MCI5755917.1"/>
    </source>
</evidence>
<comment type="pathway">
    <text evidence="9">Protein modification; lipoprotein biosynthesis (signal peptide cleavage).</text>
</comment>
<feature type="transmembrane region" description="Helical" evidence="9">
    <location>
        <begin position="125"/>
        <end position="147"/>
    </location>
</feature>
<evidence type="ECO:0000256" key="7">
    <source>
        <dbReference type="ARBA" id="ARBA00022989"/>
    </source>
</evidence>
<feature type="region of interest" description="Disordered" evidence="11">
    <location>
        <begin position="157"/>
        <end position="176"/>
    </location>
</feature>
<dbReference type="HAMAP" id="MF_00161">
    <property type="entry name" value="LspA"/>
    <property type="match status" value="1"/>
</dbReference>
<dbReference type="GO" id="GO:0006508">
    <property type="term" value="P:proteolysis"/>
    <property type="evidence" value="ECO:0007669"/>
    <property type="project" value="UniProtKB-KW"/>
</dbReference>
<keyword evidence="8 9" id="KW-0472">Membrane</keyword>
<dbReference type="PANTHER" id="PTHR33695:SF1">
    <property type="entry name" value="LIPOPROTEIN SIGNAL PEPTIDASE"/>
    <property type="match status" value="1"/>
</dbReference>
<comment type="catalytic activity">
    <reaction evidence="9">
        <text>Release of signal peptides from bacterial membrane prolipoproteins. Hydrolyzes -Xaa-Yaa-Zaa-|-(S,diacylglyceryl)Cys-, in which Xaa is hydrophobic (preferably Leu), and Yaa (Ala or Ser) and Zaa (Gly or Ala) have small, neutral side chains.</text>
        <dbReference type="EC" id="3.4.23.36"/>
    </reaction>
</comment>
<dbReference type="Pfam" id="PF01252">
    <property type="entry name" value="Peptidase_A8"/>
    <property type="match status" value="1"/>
</dbReference>
<dbReference type="EMBL" id="JALEMU010000101">
    <property type="protein sequence ID" value="MCI5755917.1"/>
    <property type="molecule type" value="Genomic_DNA"/>
</dbReference>
<dbReference type="GO" id="GO:0005886">
    <property type="term" value="C:plasma membrane"/>
    <property type="evidence" value="ECO:0007669"/>
    <property type="project" value="UniProtKB-SubCell"/>
</dbReference>
<evidence type="ECO:0000256" key="11">
    <source>
        <dbReference type="SAM" id="MobiDB-lite"/>
    </source>
</evidence>
<comment type="similarity">
    <text evidence="1 9 10">Belongs to the peptidase A8 family.</text>
</comment>
<evidence type="ECO:0000256" key="4">
    <source>
        <dbReference type="ARBA" id="ARBA00022692"/>
    </source>
</evidence>
<evidence type="ECO:0000256" key="1">
    <source>
        <dbReference type="ARBA" id="ARBA00006139"/>
    </source>
</evidence>
<feature type="transmembrane region" description="Helical" evidence="9">
    <location>
        <begin position="58"/>
        <end position="79"/>
    </location>
</feature>
<keyword evidence="7 9" id="KW-1133">Transmembrane helix</keyword>
<evidence type="ECO:0000313" key="13">
    <source>
        <dbReference type="Proteomes" id="UP001139365"/>
    </source>
</evidence>
<gene>
    <name evidence="9 12" type="primary">lspA</name>
    <name evidence="12" type="ORF">MR241_06430</name>
</gene>
<evidence type="ECO:0000256" key="3">
    <source>
        <dbReference type="ARBA" id="ARBA00022670"/>
    </source>
</evidence>
<dbReference type="AlphaFoldDB" id="A0AAE3FJC3"/>
<comment type="function">
    <text evidence="9">This protein specifically catalyzes the removal of signal peptides from prolipoproteins.</text>
</comment>
<dbReference type="GO" id="GO:0004190">
    <property type="term" value="F:aspartic-type endopeptidase activity"/>
    <property type="evidence" value="ECO:0007669"/>
    <property type="project" value="UniProtKB-UniRule"/>
</dbReference>
<sequence length="176" mass="19003">MQLILWAAIVVISVALDQISKYIVVLKLKPVGTADFINGILGFSYVENTGAAFGMMKGFRWVFIVLSTVAIIAIGIYLVKCRKKVPPLLGISLAMIVGGGIGNQIDRIANGFVVDFLEFQFMDFAVFNIADCFVTVGAFLVLIDILFVNRNLFSDGRDSGDGKDKKSAGNPADKAS</sequence>
<evidence type="ECO:0000256" key="5">
    <source>
        <dbReference type="ARBA" id="ARBA00022750"/>
    </source>
</evidence>
<dbReference type="PRINTS" id="PR00781">
    <property type="entry name" value="LIPOSIGPTASE"/>
</dbReference>
<keyword evidence="6 9" id="KW-0378">Hydrolase</keyword>
<dbReference type="EC" id="3.4.23.36" evidence="9"/>
<evidence type="ECO:0000256" key="8">
    <source>
        <dbReference type="ARBA" id="ARBA00023136"/>
    </source>
</evidence>
<comment type="caution">
    <text evidence="12">The sequence shown here is derived from an EMBL/GenBank/DDBJ whole genome shotgun (WGS) entry which is preliminary data.</text>
</comment>
<accession>A0AAE3FJC3</accession>
<feature type="compositionally biased region" description="Basic and acidic residues" evidence="11">
    <location>
        <begin position="157"/>
        <end position="167"/>
    </location>
</feature>
<evidence type="ECO:0000256" key="2">
    <source>
        <dbReference type="ARBA" id="ARBA00022475"/>
    </source>
</evidence>
<reference evidence="12 13" key="1">
    <citation type="submission" date="2022-03" db="EMBL/GenBank/DDBJ databases">
        <title>Metagenome-assembled genomes from swine fecal metagenomes.</title>
        <authorList>
            <person name="Holman D.B."/>
            <person name="Kommadath A."/>
        </authorList>
    </citation>
    <scope>NUCLEOTIDE SEQUENCE [LARGE SCALE GENOMIC DNA]</scope>
    <source>
        <strain evidence="12">SUG147</strain>
    </source>
</reference>
<dbReference type="PANTHER" id="PTHR33695">
    <property type="entry name" value="LIPOPROTEIN SIGNAL PEPTIDASE"/>
    <property type="match status" value="1"/>
</dbReference>
<feature type="active site" evidence="9">
    <location>
        <position position="115"/>
    </location>
</feature>
<evidence type="ECO:0000256" key="9">
    <source>
        <dbReference type="HAMAP-Rule" id="MF_00161"/>
    </source>
</evidence>
<comment type="caution">
    <text evidence="9">Lacks conserved residue(s) required for the propagation of feature annotation.</text>
</comment>
<comment type="subcellular location">
    <subcellularLocation>
        <location evidence="9">Cell membrane</location>
        <topology evidence="9">Multi-pass membrane protein</topology>
    </subcellularLocation>
</comment>
<proteinExistence type="inferred from homology"/>
<feature type="transmembrane region" description="Helical" evidence="9">
    <location>
        <begin position="86"/>
        <end position="105"/>
    </location>
</feature>
<keyword evidence="2 9" id="KW-1003">Cell membrane</keyword>
<dbReference type="NCBIfam" id="TIGR00077">
    <property type="entry name" value="lspA"/>
    <property type="match status" value="1"/>
</dbReference>
<dbReference type="Proteomes" id="UP001139365">
    <property type="component" value="Unassembled WGS sequence"/>
</dbReference>
<organism evidence="12 13">
    <name type="scientific">Candidatus Colimorpha enterica</name>
    <dbReference type="NCBI Taxonomy" id="3083063"/>
    <lineage>
        <taxon>Bacteria</taxon>
        <taxon>Pseudomonadati</taxon>
        <taxon>Bacteroidota</taxon>
        <taxon>Bacteroidia</taxon>
        <taxon>Bacteroidales</taxon>
        <taxon>Candidatus Colimorpha</taxon>
    </lineage>
</organism>
<keyword evidence="4 9" id="KW-0812">Transmembrane</keyword>
<name>A0AAE3FJC3_9BACT</name>
<evidence type="ECO:0000256" key="10">
    <source>
        <dbReference type="RuleBase" id="RU004181"/>
    </source>
</evidence>